<sequence length="192" mass="20991">MELNETHSSSVFDRRTEGGIVVFNKNFRTITFSDNGFNVRFTVFGPDVSSQPRKLNKVTVGQFEFRLLSKPEVPSPTTRNTRCRRLHGQPPASRPQQVRSCEAASASSRAGRFPGTVRGARRRRHRGTVAGPTWPSSTATSTADAADCTSTCRSCRLPTPSSSSCGRTWSTTLSLSLGPGLRRCLQVLSTQV</sequence>
<proteinExistence type="predicted"/>
<feature type="compositionally biased region" description="Low complexity" evidence="1">
    <location>
        <begin position="99"/>
        <end position="118"/>
    </location>
</feature>
<dbReference type="Proteomes" id="UP001302812">
    <property type="component" value="Unassembled WGS sequence"/>
</dbReference>
<name>A0AAN6QRC7_9PEZI</name>
<dbReference type="AlphaFoldDB" id="A0AAN6QRC7"/>
<reference evidence="2" key="1">
    <citation type="journal article" date="2023" name="Mol. Phylogenet. Evol.">
        <title>Genome-scale phylogeny and comparative genomics of the fungal order Sordariales.</title>
        <authorList>
            <person name="Hensen N."/>
            <person name="Bonometti L."/>
            <person name="Westerberg I."/>
            <person name="Brannstrom I.O."/>
            <person name="Guillou S."/>
            <person name="Cros-Aarteil S."/>
            <person name="Calhoun S."/>
            <person name="Haridas S."/>
            <person name="Kuo A."/>
            <person name="Mondo S."/>
            <person name="Pangilinan J."/>
            <person name="Riley R."/>
            <person name="LaButti K."/>
            <person name="Andreopoulos B."/>
            <person name="Lipzen A."/>
            <person name="Chen C."/>
            <person name="Yan M."/>
            <person name="Daum C."/>
            <person name="Ng V."/>
            <person name="Clum A."/>
            <person name="Steindorff A."/>
            <person name="Ohm R.A."/>
            <person name="Martin F."/>
            <person name="Silar P."/>
            <person name="Natvig D.O."/>
            <person name="Lalanne C."/>
            <person name="Gautier V."/>
            <person name="Ament-Velasquez S.L."/>
            <person name="Kruys A."/>
            <person name="Hutchinson M.I."/>
            <person name="Powell A.J."/>
            <person name="Barry K."/>
            <person name="Miller A.N."/>
            <person name="Grigoriev I.V."/>
            <person name="Debuchy R."/>
            <person name="Gladieux P."/>
            <person name="Hiltunen Thoren M."/>
            <person name="Johannesson H."/>
        </authorList>
    </citation>
    <scope>NUCLEOTIDE SEQUENCE</scope>
    <source>
        <strain evidence="2">CBS 508.74</strain>
    </source>
</reference>
<evidence type="ECO:0000313" key="3">
    <source>
        <dbReference type="Proteomes" id="UP001302812"/>
    </source>
</evidence>
<feature type="region of interest" description="Disordered" evidence="1">
    <location>
        <begin position="71"/>
        <end position="141"/>
    </location>
</feature>
<dbReference type="GeneID" id="89939674"/>
<dbReference type="RefSeq" id="XP_064668511.1">
    <property type="nucleotide sequence ID" value="XM_064815549.1"/>
</dbReference>
<accession>A0AAN6QRC7</accession>
<gene>
    <name evidence="2" type="ORF">N656DRAFT_781252</name>
</gene>
<evidence type="ECO:0000313" key="2">
    <source>
        <dbReference type="EMBL" id="KAK4110941.1"/>
    </source>
</evidence>
<organism evidence="2 3">
    <name type="scientific">Canariomyces notabilis</name>
    <dbReference type="NCBI Taxonomy" id="2074819"/>
    <lineage>
        <taxon>Eukaryota</taxon>
        <taxon>Fungi</taxon>
        <taxon>Dikarya</taxon>
        <taxon>Ascomycota</taxon>
        <taxon>Pezizomycotina</taxon>
        <taxon>Sordariomycetes</taxon>
        <taxon>Sordariomycetidae</taxon>
        <taxon>Sordariales</taxon>
        <taxon>Chaetomiaceae</taxon>
        <taxon>Canariomyces</taxon>
    </lineage>
</organism>
<comment type="caution">
    <text evidence="2">The sequence shown here is derived from an EMBL/GenBank/DDBJ whole genome shotgun (WGS) entry which is preliminary data.</text>
</comment>
<keyword evidence="3" id="KW-1185">Reference proteome</keyword>
<reference evidence="2" key="2">
    <citation type="submission" date="2023-05" db="EMBL/GenBank/DDBJ databases">
        <authorList>
            <consortium name="Lawrence Berkeley National Laboratory"/>
            <person name="Steindorff A."/>
            <person name="Hensen N."/>
            <person name="Bonometti L."/>
            <person name="Westerberg I."/>
            <person name="Brannstrom I.O."/>
            <person name="Guillou S."/>
            <person name="Cros-Aarteil S."/>
            <person name="Calhoun S."/>
            <person name="Haridas S."/>
            <person name="Kuo A."/>
            <person name="Mondo S."/>
            <person name="Pangilinan J."/>
            <person name="Riley R."/>
            <person name="Labutti K."/>
            <person name="Andreopoulos B."/>
            <person name="Lipzen A."/>
            <person name="Chen C."/>
            <person name="Yanf M."/>
            <person name="Daum C."/>
            <person name="Ng V."/>
            <person name="Clum A."/>
            <person name="Ohm R."/>
            <person name="Martin F."/>
            <person name="Silar P."/>
            <person name="Natvig D."/>
            <person name="Lalanne C."/>
            <person name="Gautier V."/>
            <person name="Ament-Velasquez S.L."/>
            <person name="Kruys A."/>
            <person name="Hutchinson M.I."/>
            <person name="Powell A.J."/>
            <person name="Barry K."/>
            <person name="Miller A.N."/>
            <person name="Grigoriev I.V."/>
            <person name="Debuchy R."/>
            <person name="Gladieux P."/>
            <person name="Thoren M.H."/>
            <person name="Johannesson H."/>
        </authorList>
    </citation>
    <scope>NUCLEOTIDE SEQUENCE</scope>
    <source>
        <strain evidence="2">CBS 508.74</strain>
    </source>
</reference>
<feature type="compositionally biased region" description="Low complexity" evidence="1">
    <location>
        <begin position="128"/>
        <end position="141"/>
    </location>
</feature>
<evidence type="ECO:0000256" key="1">
    <source>
        <dbReference type="SAM" id="MobiDB-lite"/>
    </source>
</evidence>
<protein>
    <submittedName>
        <fullName evidence="2">Uncharacterized protein</fullName>
    </submittedName>
</protein>
<dbReference type="EMBL" id="MU853348">
    <property type="protein sequence ID" value="KAK4110941.1"/>
    <property type="molecule type" value="Genomic_DNA"/>
</dbReference>